<comment type="cofactor">
    <cofactor evidence="1">
        <name>Zn(2+)</name>
        <dbReference type="ChEBI" id="CHEBI:29105"/>
    </cofactor>
</comment>
<dbReference type="InterPro" id="IPR001261">
    <property type="entry name" value="ArgE/DapE_CS"/>
</dbReference>
<keyword evidence="4" id="KW-0479">Metal-binding</keyword>
<dbReference type="Proteomes" id="UP000287394">
    <property type="component" value="Chromosome"/>
</dbReference>
<evidence type="ECO:0000256" key="6">
    <source>
        <dbReference type="ARBA" id="ARBA00022833"/>
    </source>
</evidence>
<dbReference type="InterPro" id="IPR010964">
    <property type="entry name" value="M20A_pepV-rel"/>
</dbReference>
<evidence type="ECO:0000256" key="7">
    <source>
        <dbReference type="ARBA" id="ARBA00022997"/>
    </source>
</evidence>
<evidence type="ECO:0000256" key="5">
    <source>
        <dbReference type="ARBA" id="ARBA00022801"/>
    </source>
</evidence>
<dbReference type="InterPro" id="IPR050072">
    <property type="entry name" value="Peptidase_M20A"/>
</dbReference>
<dbReference type="InterPro" id="IPR036264">
    <property type="entry name" value="Bact_exopeptidase_dim_dom"/>
</dbReference>
<evidence type="ECO:0000313" key="9">
    <source>
        <dbReference type="EMBL" id="BDI33842.1"/>
    </source>
</evidence>
<dbReference type="Pfam" id="PF01546">
    <property type="entry name" value="Peptidase_M20"/>
    <property type="match status" value="1"/>
</dbReference>
<evidence type="ECO:0000256" key="2">
    <source>
        <dbReference type="ARBA" id="ARBA00006247"/>
    </source>
</evidence>
<keyword evidence="5" id="KW-0378">Hydrolase</keyword>
<evidence type="ECO:0000313" key="10">
    <source>
        <dbReference type="Proteomes" id="UP000287394"/>
    </source>
</evidence>
<gene>
    <name evidence="9" type="ORF">CCAX7_58930</name>
</gene>
<dbReference type="EMBL" id="AP025739">
    <property type="protein sequence ID" value="BDI33842.1"/>
    <property type="molecule type" value="Genomic_DNA"/>
</dbReference>
<dbReference type="SUPFAM" id="SSF53187">
    <property type="entry name" value="Zn-dependent exopeptidases"/>
    <property type="match status" value="1"/>
</dbReference>
<dbReference type="PANTHER" id="PTHR43808:SF31">
    <property type="entry name" value="N-ACETYL-L-CITRULLINE DEACETYLASE"/>
    <property type="match status" value="1"/>
</dbReference>
<dbReference type="NCBIfam" id="TIGR01887">
    <property type="entry name" value="dipeptidaselike"/>
    <property type="match status" value="1"/>
</dbReference>
<dbReference type="GO" id="GO:0016805">
    <property type="term" value="F:dipeptidase activity"/>
    <property type="evidence" value="ECO:0007669"/>
    <property type="project" value="UniProtKB-KW"/>
</dbReference>
<evidence type="ECO:0000256" key="1">
    <source>
        <dbReference type="ARBA" id="ARBA00001947"/>
    </source>
</evidence>
<keyword evidence="8" id="KW-0482">Metalloprotease</keyword>
<accession>A0A402CZT8</accession>
<dbReference type="SUPFAM" id="SSF55031">
    <property type="entry name" value="Bacterial exopeptidase dimerisation domain"/>
    <property type="match status" value="1"/>
</dbReference>
<dbReference type="GO" id="GO:0006508">
    <property type="term" value="P:proteolysis"/>
    <property type="evidence" value="ECO:0007669"/>
    <property type="project" value="UniProtKB-KW"/>
</dbReference>
<dbReference type="PANTHER" id="PTHR43808">
    <property type="entry name" value="ACETYLORNITHINE DEACETYLASE"/>
    <property type="match status" value="1"/>
</dbReference>
<keyword evidence="10" id="KW-1185">Reference proteome</keyword>
<dbReference type="RefSeq" id="WP_165864383.1">
    <property type="nucleotide sequence ID" value="NZ_AP025739.1"/>
</dbReference>
<dbReference type="GO" id="GO:0008237">
    <property type="term" value="F:metallopeptidase activity"/>
    <property type="evidence" value="ECO:0007669"/>
    <property type="project" value="UniProtKB-KW"/>
</dbReference>
<dbReference type="GO" id="GO:0008777">
    <property type="term" value="F:acetylornithine deacetylase activity"/>
    <property type="evidence" value="ECO:0007669"/>
    <property type="project" value="TreeGrafter"/>
</dbReference>
<keyword evidence="6" id="KW-0862">Zinc</keyword>
<name>A0A402CZT8_9BACT</name>
<comment type="similarity">
    <text evidence="2">Belongs to the peptidase M20A family.</text>
</comment>
<dbReference type="NCBIfam" id="NF005591">
    <property type="entry name" value="PRK07318.1"/>
    <property type="match status" value="1"/>
</dbReference>
<dbReference type="InterPro" id="IPR002933">
    <property type="entry name" value="Peptidase_M20"/>
</dbReference>
<dbReference type="PROSITE" id="PS00758">
    <property type="entry name" value="ARGE_DAPE_CPG2_1"/>
    <property type="match status" value="1"/>
</dbReference>
<evidence type="ECO:0000256" key="4">
    <source>
        <dbReference type="ARBA" id="ARBA00022723"/>
    </source>
</evidence>
<sequence>MTQYEKIDEQLSAWIDAHSEEIIEVTRGLLRIPSVKGEPADGAPFGAETRRALDFALGYAQTQGLTIRNLDGYAGHAEWRAPGVAEDAPIVGVLAHVDVVPAGDGWKHEPYGAELEDGIIYARGVADDKGPAMAGLFAVLAAHAVGAPATHRVRVILGADEESGFGCVKHYFAQEEMPATGFTPDAAFPLVYAEKGIANFIVTKELSRPESGWILESLSGGLRSNMVPDSATAVVTGPAADLESAAATLNAIDDVTADLQGDTLSVKAVGISAHGSTPDEGRNAVAVLAKALLTLDGWNAPTRNLVEIVERWGADTTGAALGVAGEDEVAGPLTSNLGVTMFQDGKLTLTFNFRYPVTWGLDAVKAKIAPALAESEFTLADVHNQDAIYIPTDDPLVATLLKVYRDETGDMSAPLTMGGGTYARAMKKGVAFGPGFPGFATGIHQSDERWPVDHLIRSAKIYAKAIVRLANG</sequence>
<evidence type="ECO:0000256" key="3">
    <source>
        <dbReference type="ARBA" id="ARBA00022670"/>
    </source>
</evidence>
<dbReference type="Gene3D" id="3.40.630.10">
    <property type="entry name" value="Zn peptidases"/>
    <property type="match status" value="1"/>
</dbReference>
<dbReference type="GO" id="GO:0008270">
    <property type="term" value="F:zinc ion binding"/>
    <property type="evidence" value="ECO:0007669"/>
    <property type="project" value="InterPro"/>
</dbReference>
<proteinExistence type="inferred from homology"/>
<protein>
    <submittedName>
        <fullName evidence="9">Dipeptidase PepV</fullName>
    </submittedName>
</protein>
<dbReference type="FunCoup" id="A0A402CZT8">
    <property type="interactions" value="98"/>
</dbReference>
<dbReference type="GO" id="GO:0006526">
    <property type="term" value="P:L-arginine biosynthetic process"/>
    <property type="evidence" value="ECO:0007669"/>
    <property type="project" value="TreeGrafter"/>
</dbReference>
<dbReference type="AlphaFoldDB" id="A0A402CZT8"/>
<keyword evidence="3" id="KW-0645">Protease</keyword>
<dbReference type="Gene3D" id="3.30.70.360">
    <property type="match status" value="2"/>
</dbReference>
<dbReference type="KEGG" id="ccot:CCAX7_58930"/>
<reference evidence="9 10" key="1">
    <citation type="journal article" date="2019" name="Int. J. Syst. Evol. Microbiol.">
        <title>Capsulimonas corticalis gen. nov., sp. nov., an aerobic capsulated bacterium, of a novel bacterial order, Capsulimonadales ord. nov., of the class Armatimonadia of the phylum Armatimonadetes.</title>
        <authorList>
            <person name="Li J."/>
            <person name="Kudo C."/>
            <person name="Tonouchi A."/>
        </authorList>
    </citation>
    <scope>NUCLEOTIDE SEQUENCE [LARGE SCALE GENOMIC DNA]</scope>
    <source>
        <strain evidence="9 10">AX-7</strain>
    </source>
</reference>
<evidence type="ECO:0000256" key="8">
    <source>
        <dbReference type="ARBA" id="ARBA00023049"/>
    </source>
</evidence>
<keyword evidence="7" id="KW-0224">Dipeptidase</keyword>
<organism evidence="9 10">
    <name type="scientific">Capsulimonas corticalis</name>
    <dbReference type="NCBI Taxonomy" id="2219043"/>
    <lineage>
        <taxon>Bacteria</taxon>
        <taxon>Bacillati</taxon>
        <taxon>Armatimonadota</taxon>
        <taxon>Armatimonadia</taxon>
        <taxon>Capsulimonadales</taxon>
        <taxon>Capsulimonadaceae</taxon>
        <taxon>Capsulimonas</taxon>
    </lineage>
</organism>